<sequence>MHRITQRKVLRNNSVGTEIYIVRIDSSKTGRNTRRGFTFASLKKRYFSRRGNTTALNIGAQKGRRVHFANALFSQAERESLRGLHRRIIAYGPPRKNEMFTLKISAPPLMLCVCTCCICVPDVHMYCTTAELASAARAVSRTEKIVGS</sequence>
<comment type="caution">
    <text evidence="1">The sequence shown here is derived from an EMBL/GenBank/DDBJ whole genome shotgun (WGS) entry which is preliminary data.</text>
</comment>
<name>A0AAW2FB51_9HYME</name>
<protein>
    <submittedName>
        <fullName evidence="1">Uncharacterized protein</fullName>
    </submittedName>
</protein>
<keyword evidence="2" id="KW-1185">Reference proteome</keyword>
<reference evidence="1 2" key="1">
    <citation type="submission" date="2023-03" db="EMBL/GenBank/DDBJ databases">
        <title>High recombination rates correlate with genetic variation in Cardiocondyla obscurior ants.</title>
        <authorList>
            <person name="Errbii M."/>
        </authorList>
    </citation>
    <scope>NUCLEOTIDE SEQUENCE [LARGE SCALE GENOMIC DNA]</scope>
    <source>
        <strain evidence="1">Alpha-2009</strain>
        <tissue evidence="1">Whole body</tissue>
    </source>
</reference>
<dbReference type="EMBL" id="JADYXP020000013">
    <property type="protein sequence ID" value="KAL0111734.1"/>
    <property type="molecule type" value="Genomic_DNA"/>
</dbReference>
<organism evidence="1 2">
    <name type="scientific">Cardiocondyla obscurior</name>
    <dbReference type="NCBI Taxonomy" id="286306"/>
    <lineage>
        <taxon>Eukaryota</taxon>
        <taxon>Metazoa</taxon>
        <taxon>Ecdysozoa</taxon>
        <taxon>Arthropoda</taxon>
        <taxon>Hexapoda</taxon>
        <taxon>Insecta</taxon>
        <taxon>Pterygota</taxon>
        <taxon>Neoptera</taxon>
        <taxon>Endopterygota</taxon>
        <taxon>Hymenoptera</taxon>
        <taxon>Apocrita</taxon>
        <taxon>Aculeata</taxon>
        <taxon>Formicoidea</taxon>
        <taxon>Formicidae</taxon>
        <taxon>Myrmicinae</taxon>
        <taxon>Cardiocondyla</taxon>
    </lineage>
</organism>
<dbReference type="AlphaFoldDB" id="A0AAW2FB51"/>
<accession>A0AAW2FB51</accession>
<proteinExistence type="predicted"/>
<evidence type="ECO:0000313" key="1">
    <source>
        <dbReference type="EMBL" id="KAL0111734.1"/>
    </source>
</evidence>
<evidence type="ECO:0000313" key="2">
    <source>
        <dbReference type="Proteomes" id="UP001430953"/>
    </source>
</evidence>
<dbReference type="Proteomes" id="UP001430953">
    <property type="component" value="Unassembled WGS sequence"/>
</dbReference>
<gene>
    <name evidence="1" type="ORF">PUN28_013137</name>
</gene>